<dbReference type="RefSeq" id="WP_173121987.1">
    <property type="nucleotide sequence ID" value="NZ_JABRWJ010000002.1"/>
</dbReference>
<gene>
    <name evidence="2" type="ORF">HLB44_07845</name>
</gene>
<accession>A0ABX2EE66</accession>
<reference evidence="2 3" key="1">
    <citation type="submission" date="2020-05" db="EMBL/GenBank/DDBJ databases">
        <title>Aquincola sp. isolate from soil.</title>
        <authorList>
            <person name="Han J."/>
            <person name="Kim D.-U."/>
        </authorList>
    </citation>
    <scope>NUCLEOTIDE SEQUENCE [LARGE SCALE GENOMIC DNA]</scope>
    <source>
        <strain evidence="2 3">S2</strain>
    </source>
</reference>
<dbReference type="Proteomes" id="UP000737171">
    <property type="component" value="Unassembled WGS sequence"/>
</dbReference>
<evidence type="ECO:0000256" key="1">
    <source>
        <dbReference type="SAM" id="Phobius"/>
    </source>
</evidence>
<evidence type="ECO:0000313" key="2">
    <source>
        <dbReference type="EMBL" id="NRF66892.1"/>
    </source>
</evidence>
<keyword evidence="1" id="KW-0812">Transmembrane</keyword>
<dbReference type="EMBL" id="JABRWJ010000002">
    <property type="protein sequence ID" value="NRF66892.1"/>
    <property type="molecule type" value="Genomic_DNA"/>
</dbReference>
<evidence type="ECO:0000313" key="3">
    <source>
        <dbReference type="Proteomes" id="UP000737171"/>
    </source>
</evidence>
<evidence type="ECO:0008006" key="4">
    <source>
        <dbReference type="Google" id="ProtNLM"/>
    </source>
</evidence>
<organism evidence="2 3">
    <name type="scientific">Pseudaquabacterium terrae</name>
    <dbReference type="NCBI Taxonomy" id="2732868"/>
    <lineage>
        <taxon>Bacteria</taxon>
        <taxon>Pseudomonadati</taxon>
        <taxon>Pseudomonadota</taxon>
        <taxon>Betaproteobacteria</taxon>
        <taxon>Burkholderiales</taxon>
        <taxon>Sphaerotilaceae</taxon>
        <taxon>Pseudaquabacterium</taxon>
    </lineage>
</organism>
<name>A0ABX2EE66_9BURK</name>
<protein>
    <recommendedName>
        <fullName evidence="4">DUF1254 domain-containing protein</fullName>
    </recommendedName>
</protein>
<sequence>MSQVVQRWLVALLVVLLAASVGFNLLLYPKARQHTRLVAVSWGDGPGAPALYGAYVWVDGDAPQMRALLTVFIDRPSLWASYEHETRVLGPVDSPEQAVQQWGRLRWDGEGLHVGIPPRAVTIPASELQRHR</sequence>
<keyword evidence="1" id="KW-1133">Transmembrane helix</keyword>
<proteinExistence type="predicted"/>
<keyword evidence="3" id="KW-1185">Reference proteome</keyword>
<feature type="transmembrane region" description="Helical" evidence="1">
    <location>
        <begin position="6"/>
        <end position="27"/>
    </location>
</feature>
<keyword evidence="1" id="KW-0472">Membrane</keyword>
<comment type="caution">
    <text evidence="2">The sequence shown here is derived from an EMBL/GenBank/DDBJ whole genome shotgun (WGS) entry which is preliminary data.</text>
</comment>